<protein>
    <recommendedName>
        <fullName evidence="5">DUF2680 domain-containing protein</fullName>
    </recommendedName>
</protein>
<dbReference type="AlphaFoldDB" id="A0A1I4A083"/>
<dbReference type="OrthoDB" id="2166958at2"/>
<feature type="region of interest" description="Disordered" evidence="1">
    <location>
        <begin position="94"/>
        <end position="113"/>
    </location>
</feature>
<sequence>MNLISGMLAGVLALSGGLSMSGFAEEDTTNQETVGAENSIDHHYMSDVMDAEDSEDMETLMEEGIINFGQIKMHMSEMHPELTNQQLREHYKEMHGTGGSSQTNNFKGMDSMY</sequence>
<name>A0A1I4A083_9LACT</name>
<dbReference type="Proteomes" id="UP000199589">
    <property type="component" value="Unassembled WGS sequence"/>
</dbReference>
<feature type="signal peptide" evidence="2">
    <location>
        <begin position="1"/>
        <end position="24"/>
    </location>
</feature>
<evidence type="ECO:0000256" key="1">
    <source>
        <dbReference type="SAM" id="MobiDB-lite"/>
    </source>
</evidence>
<feature type="chain" id="PRO_5039494393" description="DUF2680 domain-containing protein" evidence="2">
    <location>
        <begin position="25"/>
        <end position="113"/>
    </location>
</feature>
<proteinExistence type="predicted"/>
<keyword evidence="2" id="KW-0732">Signal</keyword>
<evidence type="ECO:0000313" key="3">
    <source>
        <dbReference type="EMBL" id="SFK49527.1"/>
    </source>
</evidence>
<evidence type="ECO:0000256" key="2">
    <source>
        <dbReference type="SAM" id="SignalP"/>
    </source>
</evidence>
<reference evidence="4" key="1">
    <citation type="submission" date="2016-10" db="EMBL/GenBank/DDBJ databases">
        <authorList>
            <person name="Varghese N."/>
            <person name="Submissions S."/>
        </authorList>
    </citation>
    <scope>NUCLEOTIDE SEQUENCE [LARGE SCALE GENOMIC DNA]</scope>
    <source>
        <strain evidence="4">DSM 16108</strain>
    </source>
</reference>
<evidence type="ECO:0008006" key="5">
    <source>
        <dbReference type="Google" id="ProtNLM"/>
    </source>
</evidence>
<evidence type="ECO:0000313" key="4">
    <source>
        <dbReference type="Proteomes" id="UP000199589"/>
    </source>
</evidence>
<dbReference type="RefSeq" id="WP_072696208.1">
    <property type="nucleotide sequence ID" value="NZ_FOSJ01000041.1"/>
</dbReference>
<organism evidence="3 4">
    <name type="scientific">Marinilactibacillus piezotolerans</name>
    <dbReference type="NCBI Taxonomy" id="258723"/>
    <lineage>
        <taxon>Bacteria</taxon>
        <taxon>Bacillati</taxon>
        <taxon>Bacillota</taxon>
        <taxon>Bacilli</taxon>
        <taxon>Lactobacillales</taxon>
        <taxon>Carnobacteriaceae</taxon>
        <taxon>Marinilactibacillus</taxon>
    </lineage>
</organism>
<dbReference type="EMBL" id="FOSJ01000041">
    <property type="protein sequence ID" value="SFK49527.1"/>
    <property type="molecule type" value="Genomic_DNA"/>
</dbReference>
<accession>A0A1I4A083</accession>
<keyword evidence="4" id="KW-1185">Reference proteome</keyword>
<gene>
    <name evidence="3" type="ORF">SAMN04488569_104121</name>
</gene>